<gene>
    <name evidence="1" type="ORF">Hokovirus_2_1</name>
</gene>
<organism evidence="1">
    <name type="scientific">Hokovirus HKV1</name>
    <dbReference type="NCBI Taxonomy" id="1977638"/>
    <lineage>
        <taxon>Viruses</taxon>
        <taxon>Varidnaviria</taxon>
        <taxon>Bamfordvirae</taxon>
        <taxon>Nucleocytoviricota</taxon>
        <taxon>Megaviricetes</taxon>
        <taxon>Imitervirales</taxon>
        <taxon>Mimiviridae</taxon>
        <taxon>Klosneuvirinae</taxon>
        <taxon>Hokovirus</taxon>
    </lineage>
</organism>
<accession>A0A1V0SFQ2</accession>
<protein>
    <submittedName>
        <fullName evidence="1">Uncharacterized protein</fullName>
    </submittedName>
</protein>
<proteinExistence type="predicted"/>
<evidence type="ECO:0000313" key="1">
    <source>
        <dbReference type="EMBL" id="ARF10474.1"/>
    </source>
</evidence>
<sequence length="126" mass="15212">LMYDTFDKIQYFLMKPNTELSFFTLLPVWFDKEEYDLLNLKCQKKEILFNNAKKIINDKNNIIYLLKKSKYNIFNKLYCKGTIEFINIEKKRIKEDFENNENVMILSNTLKKINLDVSSFDNEITK</sequence>
<reference evidence="1" key="1">
    <citation type="journal article" date="2017" name="Science">
        <title>Giant viruses with an expanded complement of translation system components.</title>
        <authorList>
            <person name="Schulz F."/>
            <person name="Yutin N."/>
            <person name="Ivanova N.N."/>
            <person name="Ortega D.R."/>
            <person name="Lee T.K."/>
            <person name="Vierheilig J."/>
            <person name="Daims H."/>
            <person name="Horn M."/>
            <person name="Wagner M."/>
            <person name="Jensen G.J."/>
            <person name="Kyrpides N.C."/>
            <person name="Koonin E.V."/>
            <person name="Woyke T."/>
        </authorList>
    </citation>
    <scope>NUCLEOTIDE SEQUENCE</scope>
    <source>
        <strain evidence="1">HKV1</strain>
    </source>
</reference>
<name>A0A1V0SFQ2_9VIRU</name>
<feature type="non-terminal residue" evidence="1">
    <location>
        <position position="1"/>
    </location>
</feature>
<dbReference type="EMBL" id="KY684104">
    <property type="protein sequence ID" value="ARF10474.1"/>
    <property type="molecule type" value="Genomic_DNA"/>
</dbReference>